<evidence type="ECO:0000313" key="3">
    <source>
        <dbReference type="Proteomes" id="UP000625976"/>
    </source>
</evidence>
<keyword evidence="3" id="KW-1185">Reference proteome</keyword>
<dbReference type="EMBL" id="BMFQ01000001">
    <property type="protein sequence ID" value="GGG40982.1"/>
    <property type="molecule type" value="Genomic_DNA"/>
</dbReference>
<sequence>MKEARADYSGFIHLHTFLINFSNPLHEIDLTFRNFILSLNMLKTICYKSKAKLNINIMGFEAIFNETQTKNDSKNITGVLVKRGQVFFQILEGESVIIDALYLKIKKDSRHTDIIELLNKSISQLSFKGFDTGYSVIEHMDALYGLQNYVINLEKKDTENSTLFLQIIEDLLTT</sequence>
<dbReference type="PROSITE" id="PS50925">
    <property type="entry name" value="BLUF"/>
    <property type="match status" value="1"/>
</dbReference>
<comment type="caution">
    <text evidence="2">The sequence shown here is derived from an EMBL/GenBank/DDBJ whole genome shotgun (WGS) entry which is preliminary data.</text>
</comment>
<evidence type="ECO:0000313" key="2">
    <source>
        <dbReference type="EMBL" id="GGG40982.1"/>
    </source>
</evidence>
<protein>
    <recommendedName>
        <fullName evidence="1">BLUF domain-containing protein</fullName>
    </recommendedName>
</protein>
<dbReference type="GO" id="GO:0009882">
    <property type="term" value="F:blue light photoreceptor activity"/>
    <property type="evidence" value="ECO:0007669"/>
    <property type="project" value="InterPro"/>
</dbReference>
<organism evidence="2 3">
    <name type="scientific">Bizionia arctica</name>
    <dbReference type="NCBI Taxonomy" id="1495645"/>
    <lineage>
        <taxon>Bacteria</taxon>
        <taxon>Pseudomonadati</taxon>
        <taxon>Bacteroidota</taxon>
        <taxon>Flavobacteriia</taxon>
        <taxon>Flavobacteriales</taxon>
        <taxon>Flavobacteriaceae</taxon>
        <taxon>Bizionia</taxon>
    </lineage>
</organism>
<dbReference type="SUPFAM" id="SSF54975">
    <property type="entry name" value="Acylphosphatase/BLUF domain-like"/>
    <property type="match status" value="1"/>
</dbReference>
<dbReference type="SMART" id="SM01034">
    <property type="entry name" value="BLUF"/>
    <property type="match status" value="1"/>
</dbReference>
<reference evidence="2" key="1">
    <citation type="journal article" date="2014" name="Int. J. Syst. Evol. Microbiol.">
        <title>Complete genome sequence of Corynebacterium casei LMG S-19264T (=DSM 44701T), isolated from a smear-ripened cheese.</title>
        <authorList>
            <consortium name="US DOE Joint Genome Institute (JGI-PGF)"/>
            <person name="Walter F."/>
            <person name="Albersmeier A."/>
            <person name="Kalinowski J."/>
            <person name="Ruckert C."/>
        </authorList>
    </citation>
    <scope>NUCLEOTIDE SEQUENCE</scope>
    <source>
        <strain evidence="2">CGMCC 1.12751</strain>
    </source>
</reference>
<proteinExistence type="predicted"/>
<dbReference type="InterPro" id="IPR036046">
    <property type="entry name" value="Acylphosphatase-like_dom_sf"/>
</dbReference>
<reference evidence="2" key="2">
    <citation type="submission" date="2020-09" db="EMBL/GenBank/DDBJ databases">
        <authorList>
            <person name="Sun Q."/>
            <person name="Zhou Y."/>
        </authorList>
    </citation>
    <scope>NUCLEOTIDE SEQUENCE</scope>
    <source>
        <strain evidence="2">CGMCC 1.12751</strain>
    </source>
</reference>
<dbReference type="InterPro" id="IPR007024">
    <property type="entry name" value="BLUF_domain"/>
</dbReference>
<dbReference type="AlphaFoldDB" id="A0A917LLR1"/>
<dbReference type="GO" id="GO:0071949">
    <property type="term" value="F:FAD binding"/>
    <property type="evidence" value="ECO:0007669"/>
    <property type="project" value="InterPro"/>
</dbReference>
<evidence type="ECO:0000259" key="1">
    <source>
        <dbReference type="PROSITE" id="PS50925"/>
    </source>
</evidence>
<feature type="domain" description="BLUF" evidence="1">
    <location>
        <begin position="42"/>
        <end position="133"/>
    </location>
</feature>
<dbReference type="Pfam" id="PF04940">
    <property type="entry name" value="BLUF"/>
    <property type="match status" value="1"/>
</dbReference>
<name>A0A917LLR1_9FLAO</name>
<dbReference type="Proteomes" id="UP000625976">
    <property type="component" value="Unassembled WGS sequence"/>
</dbReference>
<accession>A0A917LLR1</accession>
<gene>
    <name evidence="2" type="ORF">GCM10010976_10760</name>
</gene>
<dbReference type="Gene3D" id="3.30.70.100">
    <property type="match status" value="1"/>
</dbReference>